<dbReference type="EC" id="5.4.99.16" evidence="3"/>
<sequence>MEKKNTMEQEDDPLWYKDAIIYELHVKTFFDSNGDGIGDFPGLISKLDYLQELGVNTLWLLPFYPSPGRDDGYDIADYHNIHPAVGEMADFRKFIDEAHLRGLRVITELVINHTSDQHPWFQAARCSPPGSSKRDFYVWSDTDSRYSGTRIIFNDTEKSNWTWDEEAKAYYWHRFFSHQPDLNFANPHVFKAIMHVMRFWLDAGVDGMRLDAMPYLCEREGTSNENLPETHAVIRRMRAELDQHYPNRMFLAEANQWPEDVREYFGDGDECHMAFHFPLMPRMYMAIAQEDRHPVVEIMEQTPDIPDNCQWAVFLRNHDELTLEMVTDRERDYLNQTYAINPDARLNLGICRRLAPLLENDRHRIELMSLLLMTMPGSPILYYGDEIGMGDNFLLGDRNGVRTPMQWRGELNGGFSTAEPDRLFQPLIVDPVYGFGAVNVESQQRNASSLLNWMRRLIAMRKAQRAFGRGTLSFLRPGNRKILAYLREYEDEIILCVANLSRAPQAVELDLSPFKGRVPVELMGRSKFPPIGQLPYLLTLSGHGFYAFRLATDVEAPAWHEERPVPPDLPVLILVDLGWHTLFGHTEDREGVNQLMVRRARDQLERQIIPRYFRSQPWFLDKDAATEKFELGEMSEWSTESGSWLLATAVLTLTNGESHRYAIPLALAWEDEDENRISALLHATLAKVRRRARMGILFDAFWDDAFCRTVVSSMECGSTVPFGGGQLQFGATLAFPGFAYPADTATVTRTVSERGRLVVNLGDHLVLKGYRWLLPGVHPELEVSRFLTETAKFTHMTPLAGTAEYSDGGEGHRSTLAILERYGENQGNAWTYTLDYLERFLDECLARPEHPPDARHAVYMDLIRTLGLRTAEFHQALALPGAAGAPDAIDAIDAFGSEPITADDIAAWVNSVHIQMGAMYKLLEAELPWLPEPVQPTGNDLVAARPRLYRRIMHAATLHPEATGAAKARYHGDYHLGQVWLSSNDFLITNYGGEPGRDWAQRRWKHTPLRDVAGMLYSFSEVAAAALDHVAADLPETGVALRQQVDTWQAQASRNFFKSYRRAMKGHALFPSDTRIADALVTLFMVEKAAAGVSNALTQSSKTAVTAMRRLIQLGQRR</sequence>
<organism evidence="9 10">
    <name type="scientific">Nitrosospira multiformis</name>
    <dbReference type="NCBI Taxonomy" id="1231"/>
    <lineage>
        <taxon>Bacteria</taxon>
        <taxon>Pseudomonadati</taxon>
        <taxon>Pseudomonadota</taxon>
        <taxon>Betaproteobacteria</taxon>
        <taxon>Nitrosomonadales</taxon>
        <taxon>Nitrosomonadaceae</taxon>
        <taxon>Nitrosospira</taxon>
    </lineage>
</organism>
<reference evidence="9 10" key="1">
    <citation type="submission" date="2016-10" db="EMBL/GenBank/DDBJ databases">
        <authorList>
            <person name="Varghese N."/>
            <person name="Submissions S."/>
        </authorList>
    </citation>
    <scope>NUCLEOTIDE SEQUENCE [LARGE SCALE GENOMIC DNA]</scope>
    <source>
        <strain evidence="9 10">Nl1</strain>
    </source>
</reference>
<evidence type="ECO:0000256" key="7">
    <source>
        <dbReference type="ARBA" id="ARBA00031378"/>
    </source>
</evidence>
<name>A0ABY0TFM2_9PROT</name>
<dbReference type="Gene3D" id="3.90.400.10">
    <property type="entry name" value="Oligo-1,6-glucosidase, Domain 2"/>
    <property type="match status" value="1"/>
</dbReference>
<dbReference type="SMART" id="SM00642">
    <property type="entry name" value="Aamy"/>
    <property type="match status" value="1"/>
</dbReference>
<dbReference type="Gene3D" id="3.20.20.80">
    <property type="entry name" value="Glycosidases"/>
    <property type="match status" value="1"/>
</dbReference>
<dbReference type="InterPro" id="IPR012810">
    <property type="entry name" value="TreS/a-amylase_N"/>
</dbReference>
<dbReference type="InterPro" id="IPR032091">
    <property type="entry name" value="Malt_amylase-like_C"/>
</dbReference>
<dbReference type="PANTHER" id="PTHR10357">
    <property type="entry name" value="ALPHA-AMYLASE FAMILY MEMBER"/>
    <property type="match status" value="1"/>
</dbReference>
<dbReference type="InterPro" id="IPR006047">
    <property type="entry name" value="GH13_cat_dom"/>
</dbReference>
<comment type="caution">
    <text evidence="9">The sequence shown here is derived from an EMBL/GenBank/DDBJ whole genome shotgun (WGS) entry which is preliminary data.</text>
</comment>
<evidence type="ECO:0000256" key="3">
    <source>
        <dbReference type="ARBA" id="ARBA00012619"/>
    </source>
</evidence>
<gene>
    <name evidence="9" type="ORF">SAMN05216402_2158</name>
</gene>
<evidence type="ECO:0000313" key="10">
    <source>
        <dbReference type="Proteomes" id="UP000183471"/>
    </source>
</evidence>
<dbReference type="Gene3D" id="3.90.1200.10">
    <property type="match status" value="1"/>
</dbReference>
<evidence type="ECO:0000256" key="4">
    <source>
        <dbReference type="ARBA" id="ARBA00022723"/>
    </source>
</evidence>
<keyword evidence="4" id="KW-0479">Metal-binding</keyword>
<comment type="catalytic activity">
    <reaction evidence="1">
        <text>D-maltose = alpha,alpha-trehalose</text>
        <dbReference type="Rhea" id="RHEA:15145"/>
        <dbReference type="ChEBI" id="CHEBI:16551"/>
        <dbReference type="ChEBI" id="CHEBI:17306"/>
        <dbReference type="EC" id="5.4.99.16"/>
    </reaction>
</comment>
<evidence type="ECO:0000313" key="9">
    <source>
        <dbReference type="EMBL" id="SDQ75509.1"/>
    </source>
</evidence>
<dbReference type="Proteomes" id="UP000183471">
    <property type="component" value="Unassembled WGS sequence"/>
</dbReference>
<dbReference type="InterPro" id="IPR013780">
    <property type="entry name" value="Glyco_hydro_b"/>
</dbReference>
<dbReference type="SUPFAM" id="SSF51011">
    <property type="entry name" value="Glycosyl hydrolase domain"/>
    <property type="match status" value="1"/>
</dbReference>
<dbReference type="EMBL" id="FNKY01000001">
    <property type="protein sequence ID" value="SDQ75509.1"/>
    <property type="molecule type" value="Genomic_DNA"/>
</dbReference>
<keyword evidence="6" id="KW-0413">Isomerase</keyword>
<dbReference type="PANTHER" id="PTHR10357:SF219">
    <property type="entry name" value="MALTOSE ALPHA-D-GLUCOSYLTRANSFERASE"/>
    <property type="match status" value="1"/>
</dbReference>
<evidence type="ECO:0000256" key="6">
    <source>
        <dbReference type="ARBA" id="ARBA00023235"/>
    </source>
</evidence>
<evidence type="ECO:0000256" key="2">
    <source>
        <dbReference type="ARBA" id="ARBA00005496"/>
    </source>
</evidence>
<dbReference type="Pfam" id="PF16657">
    <property type="entry name" value="Malt_amylase_C"/>
    <property type="match status" value="1"/>
</dbReference>
<accession>A0ABY0TFM2</accession>
<evidence type="ECO:0000259" key="8">
    <source>
        <dbReference type="SMART" id="SM00642"/>
    </source>
</evidence>
<dbReference type="Pfam" id="PF00128">
    <property type="entry name" value="Alpha-amylase"/>
    <property type="match status" value="1"/>
</dbReference>
<comment type="similarity">
    <text evidence="2">Belongs to the glycosyl hydrolase 13 family. TreS subfamily.</text>
</comment>
<feature type="domain" description="Glycosyl hydrolase family 13 catalytic" evidence="8">
    <location>
        <begin position="23"/>
        <end position="422"/>
    </location>
</feature>
<evidence type="ECO:0000256" key="5">
    <source>
        <dbReference type="ARBA" id="ARBA00022837"/>
    </source>
</evidence>
<dbReference type="Gene3D" id="2.60.40.1180">
    <property type="entry name" value="Golgi alpha-mannosidase II"/>
    <property type="match status" value="1"/>
</dbReference>
<dbReference type="CDD" id="cd11334">
    <property type="entry name" value="AmyAc_TreS"/>
    <property type="match status" value="1"/>
</dbReference>
<evidence type="ECO:0000256" key="1">
    <source>
        <dbReference type="ARBA" id="ARBA00001595"/>
    </source>
</evidence>
<dbReference type="InterPro" id="IPR045857">
    <property type="entry name" value="O16G_dom_2"/>
</dbReference>
<keyword evidence="10" id="KW-1185">Reference proteome</keyword>
<dbReference type="NCBIfam" id="TIGR02456">
    <property type="entry name" value="treS_nterm"/>
    <property type="match status" value="1"/>
</dbReference>
<proteinExistence type="inferred from homology"/>
<dbReference type="SUPFAM" id="SSF51445">
    <property type="entry name" value="(Trans)glycosidases"/>
    <property type="match status" value="1"/>
</dbReference>
<keyword evidence="5" id="KW-0106">Calcium</keyword>
<dbReference type="InterPro" id="IPR017853">
    <property type="entry name" value="GH"/>
</dbReference>
<protein>
    <recommendedName>
        <fullName evidence="3">maltose alpha-D-glucosyltransferase</fullName>
        <ecNumber evidence="3">5.4.99.16</ecNumber>
    </recommendedName>
    <alternativeName>
        <fullName evidence="7">Maltose alpha-D-glucosyltransferase</fullName>
    </alternativeName>
</protein>